<dbReference type="InterPro" id="IPR019887">
    <property type="entry name" value="Tscrpt_reg_AsnC/Lrp_C"/>
</dbReference>
<dbReference type="SUPFAM" id="SSF46785">
    <property type="entry name" value="Winged helix' DNA-binding domain"/>
    <property type="match status" value="1"/>
</dbReference>
<keyword evidence="6" id="KW-1185">Reference proteome</keyword>
<dbReference type="RefSeq" id="WP_407328498.1">
    <property type="nucleotide sequence ID" value="NZ_CP136865.1"/>
</dbReference>
<dbReference type="PRINTS" id="PR00033">
    <property type="entry name" value="HTHASNC"/>
</dbReference>
<dbReference type="PANTHER" id="PTHR30154:SF17">
    <property type="entry name" value="DNA-BINDING TRANSCRIPTIONAL ACTIVATOR DECR"/>
    <property type="match status" value="1"/>
</dbReference>
<protein>
    <submittedName>
        <fullName evidence="5">Lrp/AsnC family transcriptional regulator</fullName>
    </submittedName>
</protein>
<dbReference type="Pfam" id="PF13412">
    <property type="entry name" value="HTH_24"/>
    <property type="match status" value="1"/>
</dbReference>
<keyword evidence="1" id="KW-0805">Transcription regulation</keyword>
<accession>A0ABZ0IER3</accession>
<evidence type="ECO:0000313" key="6">
    <source>
        <dbReference type="Proteomes" id="UP001626549"/>
    </source>
</evidence>
<dbReference type="Pfam" id="PF01037">
    <property type="entry name" value="AsnC_trans_reg"/>
    <property type="match status" value="1"/>
</dbReference>
<feature type="domain" description="HTH asnC-type" evidence="4">
    <location>
        <begin position="7"/>
        <end position="68"/>
    </location>
</feature>
<evidence type="ECO:0000256" key="3">
    <source>
        <dbReference type="ARBA" id="ARBA00023163"/>
    </source>
</evidence>
<reference evidence="5 6" key="1">
    <citation type="submission" date="2023-10" db="EMBL/GenBank/DDBJ databases">
        <title>Two novel species belonging to the OM43/NOR5 clade.</title>
        <authorList>
            <person name="Park M."/>
        </authorList>
    </citation>
    <scope>NUCLEOTIDE SEQUENCE [LARGE SCALE GENOMIC DNA]</scope>
    <source>
        <strain evidence="5 6">IMCC45268</strain>
    </source>
</reference>
<dbReference type="CDD" id="cd00090">
    <property type="entry name" value="HTH_ARSR"/>
    <property type="match status" value="1"/>
</dbReference>
<dbReference type="PANTHER" id="PTHR30154">
    <property type="entry name" value="LEUCINE-RESPONSIVE REGULATORY PROTEIN"/>
    <property type="match status" value="1"/>
</dbReference>
<dbReference type="SMART" id="SM00344">
    <property type="entry name" value="HTH_ASNC"/>
    <property type="match status" value="1"/>
</dbReference>
<keyword evidence="2" id="KW-0238">DNA-binding</keyword>
<dbReference type="InterPro" id="IPR036388">
    <property type="entry name" value="WH-like_DNA-bd_sf"/>
</dbReference>
<dbReference type="InterPro" id="IPR011991">
    <property type="entry name" value="ArsR-like_HTH"/>
</dbReference>
<organism evidence="5 6">
    <name type="scientific">Congregibacter brevis</name>
    <dbReference type="NCBI Taxonomy" id="3081201"/>
    <lineage>
        <taxon>Bacteria</taxon>
        <taxon>Pseudomonadati</taxon>
        <taxon>Pseudomonadota</taxon>
        <taxon>Gammaproteobacteria</taxon>
        <taxon>Cellvibrionales</taxon>
        <taxon>Halieaceae</taxon>
        <taxon>Congregibacter</taxon>
    </lineage>
</organism>
<evidence type="ECO:0000256" key="2">
    <source>
        <dbReference type="ARBA" id="ARBA00023125"/>
    </source>
</evidence>
<dbReference type="EMBL" id="CP136865">
    <property type="protein sequence ID" value="WOJ97595.1"/>
    <property type="molecule type" value="Genomic_DNA"/>
</dbReference>
<dbReference type="InterPro" id="IPR000485">
    <property type="entry name" value="AsnC-type_HTH_dom"/>
</dbReference>
<dbReference type="Gene3D" id="1.10.10.10">
    <property type="entry name" value="Winged helix-like DNA-binding domain superfamily/Winged helix DNA-binding domain"/>
    <property type="match status" value="1"/>
</dbReference>
<dbReference type="InterPro" id="IPR036390">
    <property type="entry name" value="WH_DNA-bd_sf"/>
</dbReference>
<evidence type="ECO:0000313" key="5">
    <source>
        <dbReference type="EMBL" id="WOJ97595.1"/>
    </source>
</evidence>
<evidence type="ECO:0000256" key="1">
    <source>
        <dbReference type="ARBA" id="ARBA00023015"/>
    </source>
</evidence>
<dbReference type="InterPro" id="IPR011008">
    <property type="entry name" value="Dimeric_a/b-barrel"/>
</dbReference>
<keyword evidence="3" id="KW-0804">Transcription</keyword>
<dbReference type="Gene3D" id="3.30.70.920">
    <property type="match status" value="1"/>
</dbReference>
<proteinExistence type="predicted"/>
<dbReference type="Proteomes" id="UP001626549">
    <property type="component" value="Chromosome"/>
</dbReference>
<gene>
    <name evidence="5" type="ORF">R0137_03245</name>
</gene>
<sequence length="154" mass="17028">MSERVQLDRIDRRILSALQGDASLSLADLAERVDLSRSACGRRLQKLEESDVIRGRVTLLNGPVVGLPLTVFVSVRTSQHNADWADGFASVVESIPGVLEVYRMAGDIDYLVKAVVADMGDYDRLYQELIQADLLDVSASFVMEEIRYSTALPL</sequence>
<name>A0ABZ0IER3_9GAMM</name>
<evidence type="ECO:0000259" key="4">
    <source>
        <dbReference type="PROSITE" id="PS50956"/>
    </source>
</evidence>
<dbReference type="SUPFAM" id="SSF54909">
    <property type="entry name" value="Dimeric alpha+beta barrel"/>
    <property type="match status" value="1"/>
</dbReference>
<dbReference type="InterPro" id="IPR019888">
    <property type="entry name" value="Tscrpt_reg_AsnC-like"/>
</dbReference>
<dbReference type="PROSITE" id="PS50956">
    <property type="entry name" value="HTH_ASNC_2"/>
    <property type="match status" value="1"/>
</dbReference>